<evidence type="ECO:0000256" key="5">
    <source>
        <dbReference type="ARBA" id="ARBA00022777"/>
    </source>
</evidence>
<dbReference type="SUPFAM" id="SSF55785">
    <property type="entry name" value="PYP-like sensor domain (PAS domain)"/>
    <property type="match status" value="1"/>
</dbReference>
<keyword evidence="10" id="KW-1185">Reference proteome</keyword>
<dbReference type="AlphaFoldDB" id="A0A172U250"/>
<dbReference type="STRING" id="1492898.SY85_03400"/>
<dbReference type="NCBIfam" id="TIGR00229">
    <property type="entry name" value="sensory_box"/>
    <property type="match status" value="1"/>
</dbReference>
<dbReference type="SUPFAM" id="SSF47384">
    <property type="entry name" value="Homodimeric domain of signal transducing histidine kinase"/>
    <property type="match status" value="1"/>
</dbReference>
<feature type="coiled-coil region" evidence="6">
    <location>
        <begin position="124"/>
        <end position="169"/>
    </location>
</feature>
<dbReference type="GO" id="GO:0000155">
    <property type="term" value="F:phosphorelay sensor kinase activity"/>
    <property type="evidence" value="ECO:0007669"/>
    <property type="project" value="InterPro"/>
</dbReference>
<evidence type="ECO:0000313" key="10">
    <source>
        <dbReference type="Proteomes" id="UP000077177"/>
    </source>
</evidence>
<sequence>MEESEQRYRNLIAEADVATAVYMGREMKIQYANEAMIKVWGKDSSVIGKTVREALPELEGQPFHELLDNVYTTGNTYWGKEDKGELVVDGNLRTYYFNFSYKALRNSQGQIYGILNMAVDVTELVETKQKIKESEANLQKRIQERTFELENKNKELERSNANLEEFAYAASHDMKEPIRKIHFFADRLQHHLNNTLDADAQRYFDRMKHAASRMGTLIDDLLTYSHVSRISSFSEEVNLNNKVKLVLEDLELEVEQKKAKISVATLPIIKGHKRQIQQLFQNLIGNALKYGKPGVRPEIKISCQKLLAQDAGLPLRDNHQLFYEIKIQDNGIGFDPKDADRIFNVFTRLHGNTEYTGTGIGLSIARKVVENHKGYILADSTPGEGATFKVYFPADG</sequence>
<dbReference type="Gene3D" id="1.10.287.130">
    <property type="match status" value="1"/>
</dbReference>
<evidence type="ECO:0000259" key="8">
    <source>
        <dbReference type="PROSITE" id="PS50113"/>
    </source>
</evidence>
<evidence type="ECO:0000256" key="4">
    <source>
        <dbReference type="ARBA" id="ARBA00022679"/>
    </source>
</evidence>
<keyword evidence="4" id="KW-0808">Transferase</keyword>
<dbReference type="EMBL" id="CP011390">
    <property type="protein sequence ID" value="ANE53292.1"/>
    <property type="molecule type" value="Genomic_DNA"/>
</dbReference>
<dbReference type="PROSITE" id="PS50109">
    <property type="entry name" value="HIS_KIN"/>
    <property type="match status" value="1"/>
</dbReference>
<dbReference type="InterPro" id="IPR013656">
    <property type="entry name" value="PAS_4"/>
</dbReference>
<organism evidence="9 10">
    <name type="scientific">Flavisolibacter tropicus</name>
    <dbReference type="NCBI Taxonomy" id="1492898"/>
    <lineage>
        <taxon>Bacteria</taxon>
        <taxon>Pseudomonadati</taxon>
        <taxon>Bacteroidota</taxon>
        <taxon>Chitinophagia</taxon>
        <taxon>Chitinophagales</taxon>
        <taxon>Chitinophagaceae</taxon>
        <taxon>Flavisolibacter</taxon>
    </lineage>
</organism>
<accession>A0A172U250</accession>
<evidence type="ECO:0000256" key="1">
    <source>
        <dbReference type="ARBA" id="ARBA00000085"/>
    </source>
</evidence>
<dbReference type="CDD" id="cd00082">
    <property type="entry name" value="HisKA"/>
    <property type="match status" value="1"/>
</dbReference>
<dbReference type="SUPFAM" id="SSF55874">
    <property type="entry name" value="ATPase domain of HSP90 chaperone/DNA topoisomerase II/histidine kinase"/>
    <property type="match status" value="1"/>
</dbReference>
<evidence type="ECO:0000259" key="7">
    <source>
        <dbReference type="PROSITE" id="PS50109"/>
    </source>
</evidence>
<comment type="catalytic activity">
    <reaction evidence="1">
        <text>ATP + protein L-histidine = ADP + protein N-phospho-L-histidine.</text>
        <dbReference type="EC" id="2.7.13.3"/>
    </reaction>
</comment>
<dbReference type="InterPro" id="IPR000700">
    <property type="entry name" value="PAS-assoc_C"/>
</dbReference>
<dbReference type="PROSITE" id="PS50113">
    <property type="entry name" value="PAC"/>
    <property type="match status" value="1"/>
</dbReference>
<gene>
    <name evidence="9" type="ORF">SY85_03400</name>
</gene>
<dbReference type="InterPro" id="IPR000014">
    <property type="entry name" value="PAS"/>
</dbReference>
<dbReference type="Pfam" id="PF08448">
    <property type="entry name" value="PAS_4"/>
    <property type="match status" value="1"/>
</dbReference>
<dbReference type="SMART" id="SM00388">
    <property type="entry name" value="HisKA"/>
    <property type="match status" value="1"/>
</dbReference>
<keyword evidence="5" id="KW-0418">Kinase</keyword>
<evidence type="ECO:0000313" key="9">
    <source>
        <dbReference type="EMBL" id="ANE53292.1"/>
    </source>
</evidence>
<dbReference type="InterPro" id="IPR003594">
    <property type="entry name" value="HATPase_dom"/>
</dbReference>
<dbReference type="InterPro" id="IPR052162">
    <property type="entry name" value="Sensor_kinase/Photoreceptor"/>
</dbReference>
<dbReference type="InterPro" id="IPR003661">
    <property type="entry name" value="HisK_dim/P_dom"/>
</dbReference>
<evidence type="ECO:0000256" key="2">
    <source>
        <dbReference type="ARBA" id="ARBA00012438"/>
    </source>
</evidence>
<dbReference type="Proteomes" id="UP000077177">
    <property type="component" value="Chromosome"/>
</dbReference>
<dbReference type="SMART" id="SM00387">
    <property type="entry name" value="HATPase_c"/>
    <property type="match status" value="1"/>
</dbReference>
<dbReference type="InterPro" id="IPR035965">
    <property type="entry name" value="PAS-like_dom_sf"/>
</dbReference>
<dbReference type="Gene3D" id="3.30.450.20">
    <property type="entry name" value="PAS domain"/>
    <property type="match status" value="1"/>
</dbReference>
<keyword evidence="6" id="KW-0175">Coiled coil</keyword>
<dbReference type="EC" id="2.7.13.3" evidence="2"/>
<keyword evidence="3" id="KW-0597">Phosphoprotein</keyword>
<dbReference type="InterPro" id="IPR036890">
    <property type="entry name" value="HATPase_C_sf"/>
</dbReference>
<dbReference type="PANTHER" id="PTHR43304:SF1">
    <property type="entry name" value="PAC DOMAIN-CONTAINING PROTEIN"/>
    <property type="match status" value="1"/>
</dbReference>
<dbReference type="Gene3D" id="3.30.565.10">
    <property type="entry name" value="Histidine kinase-like ATPase, C-terminal domain"/>
    <property type="match status" value="1"/>
</dbReference>
<name>A0A172U250_9BACT</name>
<evidence type="ECO:0000256" key="3">
    <source>
        <dbReference type="ARBA" id="ARBA00022553"/>
    </source>
</evidence>
<dbReference type="InterPro" id="IPR005467">
    <property type="entry name" value="His_kinase_dom"/>
</dbReference>
<protein>
    <recommendedName>
        <fullName evidence="2">histidine kinase</fullName>
        <ecNumber evidence="2">2.7.13.3</ecNumber>
    </recommendedName>
</protein>
<dbReference type="Pfam" id="PF00512">
    <property type="entry name" value="HisKA"/>
    <property type="match status" value="1"/>
</dbReference>
<dbReference type="FunFam" id="3.30.565.10:FF:000006">
    <property type="entry name" value="Sensor histidine kinase WalK"/>
    <property type="match status" value="1"/>
</dbReference>
<dbReference type="Pfam" id="PF02518">
    <property type="entry name" value="HATPase_c"/>
    <property type="match status" value="1"/>
</dbReference>
<feature type="domain" description="Histidine kinase" evidence="7">
    <location>
        <begin position="169"/>
        <end position="396"/>
    </location>
</feature>
<proteinExistence type="predicted"/>
<dbReference type="PRINTS" id="PR00344">
    <property type="entry name" value="BCTRLSENSOR"/>
</dbReference>
<dbReference type="InterPro" id="IPR004358">
    <property type="entry name" value="Sig_transdc_His_kin-like_C"/>
</dbReference>
<dbReference type="InterPro" id="IPR036097">
    <property type="entry name" value="HisK_dim/P_sf"/>
</dbReference>
<dbReference type="PATRIC" id="fig|1492898.3.peg.741"/>
<dbReference type="KEGG" id="fla:SY85_03400"/>
<feature type="domain" description="PAC" evidence="8">
    <location>
        <begin position="80"/>
        <end position="133"/>
    </location>
</feature>
<reference evidence="10" key="1">
    <citation type="submission" date="2015-01" db="EMBL/GenBank/DDBJ databases">
        <title>Flavisolibacter sp./LCS9/ whole genome sequencing.</title>
        <authorList>
            <person name="Kim M.K."/>
            <person name="Srinivasan S."/>
            <person name="Lee J.-J."/>
        </authorList>
    </citation>
    <scope>NUCLEOTIDE SEQUENCE [LARGE SCALE GENOMIC DNA]</scope>
    <source>
        <strain evidence="10">LCS9</strain>
    </source>
</reference>
<evidence type="ECO:0000256" key="6">
    <source>
        <dbReference type="SAM" id="Coils"/>
    </source>
</evidence>
<dbReference type="PANTHER" id="PTHR43304">
    <property type="entry name" value="PHYTOCHROME-LIKE PROTEIN CPH1"/>
    <property type="match status" value="1"/>
</dbReference>
<reference evidence="9 10" key="2">
    <citation type="journal article" date="2016" name="Int. J. Syst. Evol. Microbiol.">
        <title>Flavisolibacter tropicus sp. nov., isolated from tropical soil.</title>
        <authorList>
            <person name="Lee J.J."/>
            <person name="Kang M.S."/>
            <person name="Kim G.S."/>
            <person name="Lee C.S."/>
            <person name="Lim S."/>
            <person name="Lee J."/>
            <person name="Roh S.H."/>
            <person name="Kang H."/>
            <person name="Ha J.M."/>
            <person name="Bae S."/>
            <person name="Jung H.Y."/>
            <person name="Kim M.K."/>
        </authorList>
    </citation>
    <scope>NUCLEOTIDE SEQUENCE [LARGE SCALE GENOMIC DNA]</scope>
    <source>
        <strain evidence="9 10">LCS9</strain>
    </source>
</reference>